<keyword evidence="1" id="KW-0472">Membrane</keyword>
<organism evidence="2 3">
    <name type="scientific">Candidatus Taylorbacteria bacterium CG10_big_fil_rev_8_21_14_0_10_41_48</name>
    <dbReference type="NCBI Taxonomy" id="1975024"/>
    <lineage>
        <taxon>Bacteria</taxon>
        <taxon>Candidatus Tayloriibacteriota</taxon>
    </lineage>
</organism>
<protein>
    <submittedName>
        <fullName evidence="2">Uncharacterized protein</fullName>
    </submittedName>
</protein>
<gene>
    <name evidence="2" type="ORF">COV01_01815</name>
</gene>
<keyword evidence="1" id="KW-0812">Transmembrane</keyword>
<keyword evidence="1" id="KW-1133">Transmembrane helix</keyword>
<evidence type="ECO:0000256" key="1">
    <source>
        <dbReference type="SAM" id="Phobius"/>
    </source>
</evidence>
<reference evidence="3" key="1">
    <citation type="submission" date="2017-09" db="EMBL/GenBank/DDBJ databases">
        <title>Depth-based differentiation of microbial function through sediment-hosted aquifers and enrichment of novel symbionts in the deep terrestrial subsurface.</title>
        <authorList>
            <person name="Probst A.J."/>
            <person name="Ladd B."/>
            <person name="Jarett J.K."/>
            <person name="Geller-Mcgrath D.E."/>
            <person name="Sieber C.M.K."/>
            <person name="Emerson J.B."/>
            <person name="Anantharaman K."/>
            <person name="Thomas B.C."/>
            <person name="Malmstrom R."/>
            <person name="Stieglmeier M."/>
            <person name="Klingl A."/>
            <person name="Woyke T."/>
            <person name="Ryan C.M."/>
            <person name="Banfield J.F."/>
        </authorList>
    </citation>
    <scope>NUCLEOTIDE SEQUENCE [LARGE SCALE GENOMIC DNA]</scope>
</reference>
<evidence type="ECO:0000313" key="2">
    <source>
        <dbReference type="EMBL" id="PJE74212.1"/>
    </source>
</evidence>
<accession>A0A2M8LC59</accession>
<dbReference type="Proteomes" id="UP000228700">
    <property type="component" value="Unassembled WGS sequence"/>
</dbReference>
<dbReference type="EMBL" id="PFEQ01000009">
    <property type="protein sequence ID" value="PJE74212.1"/>
    <property type="molecule type" value="Genomic_DNA"/>
</dbReference>
<name>A0A2M8LC59_9BACT</name>
<feature type="transmembrane region" description="Helical" evidence="1">
    <location>
        <begin position="68"/>
        <end position="85"/>
    </location>
</feature>
<comment type="caution">
    <text evidence="2">The sequence shown here is derived from an EMBL/GenBank/DDBJ whole genome shotgun (WGS) entry which is preliminary data.</text>
</comment>
<dbReference type="AlphaFoldDB" id="A0A2M8LC59"/>
<sequence length="101" mass="12097">MKREFLIVFLYLVAWLVTRYFYRKHRAQIENDGMTHCLPQERRWFRWATFVLVSVAFGATFIPYGKMLVAYMGLTILAYVIWMSFSESMIRAGARHDVYEN</sequence>
<proteinExistence type="predicted"/>
<feature type="transmembrane region" description="Helical" evidence="1">
    <location>
        <begin position="43"/>
        <end position="62"/>
    </location>
</feature>
<evidence type="ECO:0000313" key="3">
    <source>
        <dbReference type="Proteomes" id="UP000228700"/>
    </source>
</evidence>
<feature type="transmembrane region" description="Helical" evidence="1">
    <location>
        <begin position="6"/>
        <end position="22"/>
    </location>
</feature>